<evidence type="ECO:0000256" key="2">
    <source>
        <dbReference type="SAM" id="Phobius"/>
    </source>
</evidence>
<accession>A0A2G9TZH1</accession>
<proteinExistence type="inferred from homology"/>
<dbReference type="InterPro" id="IPR052854">
    <property type="entry name" value="Serpentine_rcpt_epsilon"/>
</dbReference>
<gene>
    <name evidence="3" type="ORF">TELCIR_15036</name>
</gene>
<comment type="similarity">
    <text evidence="1">Belongs to the nematode receptor-like protein sre family.</text>
</comment>
<keyword evidence="4" id="KW-1185">Reference proteome</keyword>
<dbReference type="Pfam" id="PF03125">
    <property type="entry name" value="Sre"/>
    <property type="match status" value="1"/>
</dbReference>
<keyword evidence="2" id="KW-0812">Transmembrane</keyword>
<dbReference type="InterPro" id="IPR004151">
    <property type="entry name" value="7TM_GPCR_serpentine_rcpt_Sre"/>
</dbReference>
<reference evidence="3 4" key="1">
    <citation type="submission" date="2015-09" db="EMBL/GenBank/DDBJ databases">
        <title>Draft genome of the parasitic nematode Teladorsagia circumcincta isolate WARC Sus (inbred).</title>
        <authorList>
            <person name="Mitreva M."/>
        </authorList>
    </citation>
    <scope>NUCLEOTIDE SEQUENCE [LARGE SCALE GENOMIC DNA]</scope>
    <source>
        <strain evidence="3 4">S</strain>
    </source>
</reference>
<organism evidence="3 4">
    <name type="scientific">Teladorsagia circumcincta</name>
    <name type="common">Brown stomach worm</name>
    <name type="synonym">Ostertagia circumcincta</name>
    <dbReference type="NCBI Taxonomy" id="45464"/>
    <lineage>
        <taxon>Eukaryota</taxon>
        <taxon>Metazoa</taxon>
        <taxon>Ecdysozoa</taxon>
        <taxon>Nematoda</taxon>
        <taxon>Chromadorea</taxon>
        <taxon>Rhabditida</taxon>
        <taxon>Rhabditina</taxon>
        <taxon>Rhabditomorpha</taxon>
        <taxon>Strongyloidea</taxon>
        <taxon>Trichostrongylidae</taxon>
        <taxon>Teladorsagia</taxon>
    </lineage>
</organism>
<sequence length="144" mass="16855">MVEQEYSLAKRYQISENIKTCKRFKILVLSVLGFNMICIGAVVIDNFDVTIFIKNMANTVLNYSVLMYGFTMPVVMLFYNELWRKELKRISQKICPGQEDNHPTVNVKSTFGKVMMVNTAEISQRHFDMLRKEWYYSETLKSGI</sequence>
<dbReference type="Proteomes" id="UP000230423">
    <property type="component" value="Unassembled WGS sequence"/>
</dbReference>
<dbReference type="PANTHER" id="PTHR47518">
    <property type="entry name" value="SERPENTINE RECEPTOR CLASS EPSILON-13-RELATED"/>
    <property type="match status" value="1"/>
</dbReference>
<dbReference type="GO" id="GO:0016020">
    <property type="term" value="C:membrane"/>
    <property type="evidence" value="ECO:0007669"/>
    <property type="project" value="InterPro"/>
</dbReference>
<dbReference type="AlphaFoldDB" id="A0A2G9TZH1"/>
<evidence type="ECO:0000313" key="4">
    <source>
        <dbReference type="Proteomes" id="UP000230423"/>
    </source>
</evidence>
<feature type="transmembrane region" description="Helical" evidence="2">
    <location>
        <begin position="60"/>
        <end position="79"/>
    </location>
</feature>
<evidence type="ECO:0000313" key="3">
    <source>
        <dbReference type="EMBL" id="PIO63364.1"/>
    </source>
</evidence>
<dbReference type="EMBL" id="KZ350988">
    <property type="protein sequence ID" value="PIO63364.1"/>
    <property type="molecule type" value="Genomic_DNA"/>
</dbReference>
<dbReference type="OrthoDB" id="5819751at2759"/>
<evidence type="ECO:0000256" key="1">
    <source>
        <dbReference type="ARBA" id="ARBA00006803"/>
    </source>
</evidence>
<keyword evidence="2" id="KW-1133">Transmembrane helix</keyword>
<feature type="transmembrane region" description="Helical" evidence="2">
    <location>
        <begin position="26"/>
        <end position="44"/>
    </location>
</feature>
<protein>
    <submittedName>
        <fullName evidence="3">Uncharacterized protein</fullName>
    </submittedName>
</protein>
<dbReference type="PANTHER" id="PTHR47518:SF11">
    <property type="entry name" value="SERPENTINE RECEPTOR, CLASS E (EPSILON)-RELATED"/>
    <property type="match status" value="1"/>
</dbReference>
<dbReference type="GO" id="GO:0007606">
    <property type="term" value="P:sensory perception of chemical stimulus"/>
    <property type="evidence" value="ECO:0007669"/>
    <property type="project" value="InterPro"/>
</dbReference>
<name>A0A2G9TZH1_TELCI</name>
<keyword evidence="2" id="KW-0472">Membrane</keyword>